<gene>
    <name evidence="3" type="ORF">FHX53_002423</name>
</gene>
<evidence type="ECO:0000313" key="3">
    <source>
        <dbReference type="EMBL" id="MBA8848809.1"/>
    </source>
</evidence>
<dbReference type="InterPro" id="IPR027470">
    <property type="entry name" value="Cation_efflux_CTD"/>
</dbReference>
<dbReference type="Pfam" id="PF16916">
    <property type="entry name" value="ZT_dimer"/>
    <property type="match status" value="1"/>
</dbReference>
<comment type="caution">
    <text evidence="3">The sequence shown here is derived from an EMBL/GenBank/DDBJ whole genome shotgun (WGS) entry which is preliminary data.</text>
</comment>
<feature type="compositionally biased region" description="Polar residues" evidence="1">
    <location>
        <begin position="1"/>
        <end position="21"/>
    </location>
</feature>
<accession>A0A839E844</accession>
<evidence type="ECO:0000256" key="1">
    <source>
        <dbReference type="SAM" id="MobiDB-lite"/>
    </source>
</evidence>
<dbReference type="EMBL" id="JACGWX010000007">
    <property type="protein sequence ID" value="MBA8848809.1"/>
    <property type="molecule type" value="Genomic_DNA"/>
</dbReference>
<dbReference type="RefSeq" id="WP_182491591.1">
    <property type="nucleotide sequence ID" value="NZ_BAAAOV010000001.1"/>
</dbReference>
<dbReference type="SUPFAM" id="SSF160240">
    <property type="entry name" value="Cation efflux protein cytoplasmic domain-like"/>
    <property type="match status" value="1"/>
</dbReference>
<protein>
    <submittedName>
        <fullName evidence="3">Divalent metal cation (Fe/Co/Zn/Cd) transporter</fullName>
    </submittedName>
</protein>
<proteinExistence type="predicted"/>
<dbReference type="InterPro" id="IPR036837">
    <property type="entry name" value="Cation_efflux_CTD_sf"/>
</dbReference>
<name>A0A839E844_9MICO</name>
<organism evidence="3 4">
    <name type="scientific">Microcella alkalica</name>
    <dbReference type="NCBI Taxonomy" id="355930"/>
    <lineage>
        <taxon>Bacteria</taxon>
        <taxon>Bacillati</taxon>
        <taxon>Actinomycetota</taxon>
        <taxon>Actinomycetes</taxon>
        <taxon>Micrococcales</taxon>
        <taxon>Microbacteriaceae</taxon>
        <taxon>Microcella</taxon>
    </lineage>
</organism>
<sequence length="123" mass="12274">MSATGDSTGSTNTAAQSPTTGSGSGIDPREAAAIREVLVLTPGVQSVGEVVVHRHGDGALVTAVLGFGPSTPVSDVVAVLREVKAGIRAAAPTISAIVLEPDVAGPRDDMDTPTDVFVIRGAD</sequence>
<evidence type="ECO:0000313" key="4">
    <source>
        <dbReference type="Proteomes" id="UP000585905"/>
    </source>
</evidence>
<reference evidence="3 4" key="1">
    <citation type="submission" date="2020-07" db="EMBL/GenBank/DDBJ databases">
        <title>Sequencing the genomes of 1000 actinobacteria strains.</title>
        <authorList>
            <person name="Klenk H.-P."/>
        </authorList>
    </citation>
    <scope>NUCLEOTIDE SEQUENCE [LARGE SCALE GENOMIC DNA]</scope>
    <source>
        <strain evidence="3 4">DSM 19663</strain>
    </source>
</reference>
<feature type="region of interest" description="Disordered" evidence="1">
    <location>
        <begin position="1"/>
        <end position="28"/>
    </location>
</feature>
<dbReference type="Gene3D" id="3.30.70.1350">
    <property type="entry name" value="Cation efflux protein, cytoplasmic domain"/>
    <property type="match status" value="1"/>
</dbReference>
<dbReference type="Proteomes" id="UP000585905">
    <property type="component" value="Unassembled WGS sequence"/>
</dbReference>
<feature type="domain" description="Cation efflux protein cytoplasmic" evidence="2">
    <location>
        <begin position="28"/>
        <end position="95"/>
    </location>
</feature>
<keyword evidence="4" id="KW-1185">Reference proteome</keyword>
<dbReference type="AlphaFoldDB" id="A0A839E844"/>
<evidence type="ECO:0000259" key="2">
    <source>
        <dbReference type="Pfam" id="PF16916"/>
    </source>
</evidence>